<name>A0A7S3RZ08_9SPIT</name>
<accession>A0A7S3RZ08</accession>
<dbReference type="GO" id="GO:0051119">
    <property type="term" value="F:sugar transmembrane transporter activity"/>
    <property type="evidence" value="ECO:0007669"/>
    <property type="project" value="InterPro"/>
</dbReference>
<feature type="transmembrane region" description="Helical" evidence="10">
    <location>
        <begin position="168"/>
        <end position="188"/>
    </location>
</feature>
<keyword evidence="4" id="KW-1003">Cell membrane</keyword>
<evidence type="ECO:0000256" key="9">
    <source>
        <dbReference type="ARBA" id="ARBA00023136"/>
    </source>
</evidence>
<dbReference type="Gene3D" id="1.20.1280.290">
    <property type="match status" value="2"/>
</dbReference>
<dbReference type="AlphaFoldDB" id="A0A7S3RZ08"/>
<comment type="similarity">
    <text evidence="2">Belongs to the SWEET sugar transporter family.</text>
</comment>
<evidence type="ECO:0000256" key="8">
    <source>
        <dbReference type="ARBA" id="ARBA00022989"/>
    </source>
</evidence>
<feature type="transmembrane region" description="Helical" evidence="10">
    <location>
        <begin position="140"/>
        <end position="162"/>
    </location>
</feature>
<dbReference type="EMBL" id="HBIQ01026378">
    <property type="protein sequence ID" value="CAE0539081.1"/>
    <property type="molecule type" value="Transcribed_RNA"/>
</dbReference>
<gene>
    <name evidence="11" type="ORF">SACU0126_LOCUS8648</name>
</gene>
<dbReference type="Pfam" id="PF03083">
    <property type="entry name" value="MtN3_slv"/>
    <property type="match status" value="2"/>
</dbReference>
<comment type="subcellular location">
    <subcellularLocation>
        <location evidence="1">Cell membrane</location>
        <topology evidence="1">Multi-pass membrane protein</topology>
    </subcellularLocation>
</comment>
<evidence type="ECO:0000256" key="1">
    <source>
        <dbReference type="ARBA" id="ARBA00004651"/>
    </source>
</evidence>
<keyword evidence="8 10" id="KW-1133">Transmembrane helix</keyword>
<dbReference type="PANTHER" id="PTHR10791:SF30">
    <property type="entry name" value="SUGAR TRANSPORTER SWEET1"/>
    <property type="match status" value="1"/>
</dbReference>
<proteinExistence type="inferred from homology"/>
<evidence type="ECO:0000256" key="6">
    <source>
        <dbReference type="ARBA" id="ARBA00022692"/>
    </source>
</evidence>
<evidence type="ECO:0000313" key="11">
    <source>
        <dbReference type="EMBL" id="CAE0539081.1"/>
    </source>
</evidence>
<keyword evidence="5" id="KW-0762">Sugar transport</keyword>
<dbReference type="GO" id="GO:0005886">
    <property type="term" value="C:plasma membrane"/>
    <property type="evidence" value="ECO:0007669"/>
    <property type="project" value="UniProtKB-SubCell"/>
</dbReference>
<keyword evidence="6 10" id="KW-0812">Transmembrane</keyword>
<feature type="transmembrane region" description="Helical" evidence="10">
    <location>
        <begin position="239"/>
        <end position="256"/>
    </location>
</feature>
<evidence type="ECO:0000256" key="10">
    <source>
        <dbReference type="SAM" id="Phobius"/>
    </source>
</evidence>
<organism evidence="11">
    <name type="scientific">Strombidinopsis acuminata</name>
    <dbReference type="NCBI Taxonomy" id="141414"/>
    <lineage>
        <taxon>Eukaryota</taxon>
        <taxon>Sar</taxon>
        <taxon>Alveolata</taxon>
        <taxon>Ciliophora</taxon>
        <taxon>Intramacronucleata</taxon>
        <taxon>Spirotrichea</taxon>
        <taxon>Choreotrichia</taxon>
        <taxon>Choreotrichida</taxon>
        <taxon>Strombidinopsidae</taxon>
        <taxon>Strombidinopsis</taxon>
    </lineage>
</organism>
<evidence type="ECO:0000256" key="4">
    <source>
        <dbReference type="ARBA" id="ARBA00022475"/>
    </source>
</evidence>
<dbReference type="InterPro" id="IPR004316">
    <property type="entry name" value="SWEET_rpt"/>
</dbReference>
<feature type="transmembrane region" description="Helical" evidence="10">
    <location>
        <begin position="208"/>
        <end position="233"/>
    </location>
</feature>
<keyword evidence="9 10" id="KW-0472">Membrane</keyword>
<evidence type="ECO:0000256" key="2">
    <source>
        <dbReference type="ARBA" id="ARBA00007809"/>
    </source>
</evidence>
<evidence type="ECO:0000256" key="5">
    <source>
        <dbReference type="ARBA" id="ARBA00022597"/>
    </source>
</evidence>
<dbReference type="PANTHER" id="PTHR10791">
    <property type="entry name" value="RAG1-ACTIVATING PROTEIN 1"/>
    <property type="match status" value="1"/>
</dbReference>
<feature type="transmembrane region" description="Helical" evidence="10">
    <location>
        <begin position="268"/>
        <end position="284"/>
    </location>
</feature>
<keyword evidence="7" id="KW-0677">Repeat</keyword>
<protein>
    <recommendedName>
        <fullName evidence="12">Bidirectional sugar transporter SWEET</fullName>
    </recommendedName>
</protein>
<feature type="transmembrane region" description="Helical" evidence="10">
    <location>
        <begin position="290"/>
        <end position="312"/>
    </location>
</feature>
<evidence type="ECO:0000256" key="7">
    <source>
        <dbReference type="ARBA" id="ARBA00022737"/>
    </source>
</evidence>
<sequence length="353" mass="36961">MPGFVKTTMLVAGGAAAAVTWPLATAFATVAPATTRVAKPRLAGAPSALKVGGPEQQDGLLLAGGRASALRGAGARGRERTVKVPTRAVLGGDVLGDLEFILPHILPSIAIGSSLAQQLSPLKSVMQMMEDKSVGEQESLPFVTLAFACGHWCLYGLLGWLIAGDTSMLTMVYANVFGSLLGLFYAGVFQRTCTDDVELGKLDGYWKIVAGILACESAFAFLLNSGAAALSLFGWGSTLLSVCLALAPLAALPTILETRSAGGMPKDLILVSLLSSVVWLLTGLSMNDQFIVATNAVTIAVGCINVLIMVMFDSPPTVEPTQMFGSPQQLLQPKVVRSAQFYEPTIVALRQDC</sequence>
<evidence type="ECO:0008006" key="12">
    <source>
        <dbReference type="Google" id="ProtNLM"/>
    </source>
</evidence>
<dbReference type="InterPro" id="IPR047664">
    <property type="entry name" value="SWEET"/>
</dbReference>
<reference evidence="11" key="1">
    <citation type="submission" date="2021-01" db="EMBL/GenBank/DDBJ databases">
        <authorList>
            <person name="Corre E."/>
            <person name="Pelletier E."/>
            <person name="Niang G."/>
            <person name="Scheremetjew M."/>
            <person name="Finn R."/>
            <person name="Kale V."/>
            <person name="Holt S."/>
            <person name="Cochrane G."/>
            <person name="Meng A."/>
            <person name="Brown T."/>
            <person name="Cohen L."/>
        </authorList>
    </citation>
    <scope>NUCLEOTIDE SEQUENCE</scope>
    <source>
        <strain evidence="11">SPMC142</strain>
    </source>
</reference>
<evidence type="ECO:0000256" key="3">
    <source>
        <dbReference type="ARBA" id="ARBA00022448"/>
    </source>
</evidence>
<keyword evidence="3" id="KW-0813">Transport</keyword>